<reference evidence="1" key="1">
    <citation type="submission" date="2023-01" db="EMBL/GenBank/DDBJ databases">
        <title>Human gut microbiome strain richness.</title>
        <authorList>
            <person name="Chen-Liaw A."/>
        </authorList>
    </citation>
    <scope>NUCLEOTIDE SEQUENCE</scope>
    <source>
        <strain evidence="1">1001217st2_G6_1001217B_191108</strain>
    </source>
</reference>
<dbReference type="RefSeq" id="WP_272019271.1">
    <property type="nucleotide sequence ID" value="NZ_JAQLKE010000043.1"/>
</dbReference>
<sequence>MSTKDVAKYLVENGYNIELIRNINNPTHYNSEHLILECQNDIIEFGKNEKVKMYLDNDIFYSYTLCRYKTKLGTPVLECTLKEALDIFNLQNKNHA</sequence>
<evidence type="ECO:0000313" key="1">
    <source>
        <dbReference type="EMBL" id="MDB7085551.1"/>
    </source>
</evidence>
<dbReference type="AlphaFoldDB" id="A0AB35IR96"/>
<proteinExistence type="predicted"/>
<accession>A0AB35IR96</accession>
<organism evidence="1 2">
    <name type="scientific">Thomasclavelia ramosa</name>
    <dbReference type="NCBI Taxonomy" id="1547"/>
    <lineage>
        <taxon>Bacteria</taxon>
        <taxon>Bacillati</taxon>
        <taxon>Bacillota</taxon>
        <taxon>Erysipelotrichia</taxon>
        <taxon>Erysipelotrichales</taxon>
        <taxon>Coprobacillaceae</taxon>
        <taxon>Thomasclavelia</taxon>
    </lineage>
</organism>
<comment type="caution">
    <text evidence="1">The sequence shown here is derived from an EMBL/GenBank/DDBJ whole genome shotgun (WGS) entry which is preliminary data.</text>
</comment>
<dbReference type="EMBL" id="JAQLKE010000043">
    <property type="protein sequence ID" value="MDB7085551.1"/>
    <property type="molecule type" value="Genomic_DNA"/>
</dbReference>
<protein>
    <submittedName>
        <fullName evidence="1">Uncharacterized protein</fullName>
    </submittedName>
</protein>
<dbReference type="Proteomes" id="UP001211987">
    <property type="component" value="Unassembled WGS sequence"/>
</dbReference>
<evidence type="ECO:0000313" key="2">
    <source>
        <dbReference type="Proteomes" id="UP001211987"/>
    </source>
</evidence>
<gene>
    <name evidence="1" type="ORF">PM738_17250</name>
</gene>
<name>A0AB35IR96_9FIRM</name>